<dbReference type="EMBL" id="UOFL01000065">
    <property type="protein sequence ID" value="VAW74782.1"/>
    <property type="molecule type" value="Genomic_DNA"/>
</dbReference>
<proteinExistence type="predicted"/>
<organism evidence="1">
    <name type="scientific">hydrothermal vent metagenome</name>
    <dbReference type="NCBI Taxonomy" id="652676"/>
    <lineage>
        <taxon>unclassified sequences</taxon>
        <taxon>metagenomes</taxon>
        <taxon>ecological metagenomes</taxon>
    </lineage>
</organism>
<dbReference type="AlphaFoldDB" id="A0A3B0YHP5"/>
<name>A0A3B0YHP5_9ZZZZ</name>
<reference evidence="1" key="1">
    <citation type="submission" date="2018-06" db="EMBL/GenBank/DDBJ databases">
        <authorList>
            <person name="Zhirakovskaya E."/>
        </authorList>
    </citation>
    <scope>NUCLEOTIDE SEQUENCE</scope>
</reference>
<evidence type="ECO:0000313" key="1">
    <source>
        <dbReference type="EMBL" id="VAW74782.1"/>
    </source>
</evidence>
<protein>
    <submittedName>
        <fullName evidence="1">Uncharacterized protein</fullName>
    </submittedName>
</protein>
<accession>A0A3B0YHP5</accession>
<gene>
    <name evidence="1" type="ORF">MNBD_GAMMA12-3402</name>
</gene>
<sequence length="71" mass="8142">MEDRIVNQAFTELMTSCEFSGCTRDFEESLKVVARDPVWDWSVNMAAKARMAGWTCDQQGKVRCPIHSQNE</sequence>